<keyword evidence="2 9" id="KW-0963">Cytoplasm</keyword>
<keyword evidence="7 9" id="KW-0010">Activator</keyword>
<evidence type="ECO:0000256" key="9">
    <source>
        <dbReference type="PIRNR" id="PIRNR006171"/>
    </source>
</evidence>
<evidence type="ECO:0000256" key="4">
    <source>
        <dbReference type="ARBA" id="ARBA00023012"/>
    </source>
</evidence>
<evidence type="ECO:0000256" key="6">
    <source>
        <dbReference type="ARBA" id="ARBA00023125"/>
    </source>
</evidence>
<dbReference type="EMBL" id="JAUHLN010000001">
    <property type="protein sequence ID" value="MDN4072217.1"/>
    <property type="molecule type" value="Genomic_DNA"/>
</dbReference>
<evidence type="ECO:0000256" key="2">
    <source>
        <dbReference type="ARBA" id="ARBA00022490"/>
    </source>
</evidence>
<evidence type="ECO:0000256" key="8">
    <source>
        <dbReference type="ARBA" id="ARBA00023163"/>
    </source>
</evidence>
<dbReference type="Proteomes" id="UP001168694">
    <property type="component" value="Unassembled WGS sequence"/>
</dbReference>
<evidence type="ECO:0000256" key="7">
    <source>
        <dbReference type="ARBA" id="ARBA00023159"/>
    </source>
</evidence>
<evidence type="ECO:0000256" key="10">
    <source>
        <dbReference type="PROSITE-ProRule" id="PRU00169"/>
    </source>
</evidence>
<comment type="caution">
    <text evidence="12">The sequence shown here is derived from an EMBL/GenBank/DDBJ whole genome shotgun (WGS) entry which is preliminary data.</text>
</comment>
<keyword evidence="3 10" id="KW-0597">Phosphoprotein</keyword>
<dbReference type="PIRSF" id="PIRSF006171">
    <property type="entry name" value="RR_citrat_malat"/>
    <property type="match status" value="1"/>
</dbReference>
<dbReference type="SUPFAM" id="SSF52172">
    <property type="entry name" value="CheY-like"/>
    <property type="match status" value="1"/>
</dbReference>
<evidence type="ECO:0000256" key="1">
    <source>
        <dbReference type="ARBA" id="ARBA00004496"/>
    </source>
</evidence>
<dbReference type="Gene3D" id="3.40.50.2300">
    <property type="match status" value="1"/>
</dbReference>
<evidence type="ECO:0000256" key="5">
    <source>
        <dbReference type="ARBA" id="ARBA00023015"/>
    </source>
</evidence>
<keyword evidence="4 9" id="KW-0902">Two-component regulatory system</keyword>
<proteinExistence type="predicted"/>
<dbReference type="InterPro" id="IPR051271">
    <property type="entry name" value="2C-system_Tx_regulators"/>
</dbReference>
<evidence type="ECO:0000313" key="13">
    <source>
        <dbReference type="Proteomes" id="UP001168694"/>
    </source>
</evidence>
<feature type="domain" description="Response regulatory" evidence="11">
    <location>
        <begin position="12"/>
        <end position="128"/>
    </location>
</feature>
<reference evidence="12" key="1">
    <citation type="submission" date="2023-06" db="EMBL/GenBank/DDBJ databases">
        <title>Draft Genome Sequences of Representative Paenibacillus Polymyxa, Bacillus cereus, Fictibacillus sp., and Brevibacillus agri Strains Isolated from Amazonian Dark Earth.</title>
        <authorList>
            <person name="Pellegrinetti T.A."/>
            <person name="Cunha I.C.M."/>
            <person name="Chaves M.G."/>
            <person name="Freitas A.S."/>
            <person name="Silva A.V.R."/>
            <person name="Tsai S.M."/>
            <person name="Mendes L.W."/>
        </authorList>
    </citation>
    <scope>NUCLEOTIDE SEQUENCE</scope>
    <source>
        <strain evidence="12">CENA-BCM004</strain>
    </source>
</reference>
<feature type="modified residue" description="4-aspartylphosphate" evidence="10">
    <location>
        <position position="63"/>
    </location>
</feature>
<sequence>MPEHVYDIETLQLLIVEDDIRIAEINRRFVEKVPGFAVAGIATTKTDAQEQIECLKPDLILLDIYFPDMSGLELLKWIRGAVPGIDVIMVTAAKEIHVLKQAMHGGIFDYIIKPVMFDRFKETLLKYKDYRDNVRKLSNANEWMDQDQIDMLMGKEFKKKPETFLPKGIDHLTLKKVLYAIQQHKTGLTAEEVGKEIGASRTTARRYLEYLVSAFEIDADLSYGSVGRPERIYRYIKS</sequence>
<dbReference type="Pfam" id="PF00072">
    <property type="entry name" value="Response_reg"/>
    <property type="match status" value="1"/>
</dbReference>
<dbReference type="InterPro" id="IPR048714">
    <property type="entry name" value="DpiA-like_HTH"/>
</dbReference>
<organism evidence="12 13">
    <name type="scientific">Fictibacillus terranigra</name>
    <dbReference type="NCBI Taxonomy" id="3058424"/>
    <lineage>
        <taxon>Bacteria</taxon>
        <taxon>Bacillati</taxon>
        <taxon>Bacillota</taxon>
        <taxon>Bacilli</taxon>
        <taxon>Bacillales</taxon>
        <taxon>Fictibacillaceae</taxon>
        <taxon>Fictibacillus</taxon>
    </lineage>
</organism>
<dbReference type="InterPro" id="IPR001789">
    <property type="entry name" value="Sig_transdc_resp-reg_receiver"/>
</dbReference>
<comment type="subcellular location">
    <subcellularLocation>
        <location evidence="1 9">Cytoplasm</location>
    </subcellularLocation>
</comment>
<evidence type="ECO:0000259" key="11">
    <source>
        <dbReference type="PROSITE" id="PS50110"/>
    </source>
</evidence>
<keyword evidence="8 9" id="KW-0804">Transcription</keyword>
<accession>A0ABT8E2T2</accession>
<gene>
    <name evidence="12" type="ORF">QYF49_04125</name>
</gene>
<dbReference type="PANTHER" id="PTHR45526">
    <property type="entry name" value="TRANSCRIPTIONAL REGULATORY PROTEIN DPIA"/>
    <property type="match status" value="1"/>
</dbReference>
<evidence type="ECO:0000313" key="12">
    <source>
        <dbReference type="EMBL" id="MDN4072217.1"/>
    </source>
</evidence>
<dbReference type="InterPro" id="IPR024187">
    <property type="entry name" value="Sig_transdc_resp-reg_cit/mal"/>
</dbReference>
<dbReference type="Pfam" id="PF20714">
    <property type="entry name" value="HTH_64"/>
    <property type="match status" value="1"/>
</dbReference>
<keyword evidence="5 9" id="KW-0805">Transcription regulation</keyword>
<dbReference type="SMART" id="SM00448">
    <property type="entry name" value="REC"/>
    <property type="match status" value="1"/>
</dbReference>
<dbReference type="PROSITE" id="PS50110">
    <property type="entry name" value="RESPONSE_REGULATORY"/>
    <property type="match status" value="1"/>
</dbReference>
<name>A0ABT8E2T2_9BACL</name>
<evidence type="ECO:0000256" key="3">
    <source>
        <dbReference type="ARBA" id="ARBA00022553"/>
    </source>
</evidence>
<keyword evidence="13" id="KW-1185">Reference proteome</keyword>
<keyword evidence="6 9" id="KW-0238">DNA-binding</keyword>
<dbReference type="PANTHER" id="PTHR45526:SF6">
    <property type="entry name" value="TRANSCRIPTIONAL REGULATORY PROTEIN CITT"/>
    <property type="match status" value="1"/>
</dbReference>
<dbReference type="RefSeq" id="WP_290398344.1">
    <property type="nucleotide sequence ID" value="NZ_JAUHLN010000001.1"/>
</dbReference>
<dbReference type="InterPro" id="IPR011006">
    <property type="entry name" value="CheY-like_superfamily"/>
</dbReference>
<protein>
    <recommendedName>
        <fullName evidence="9">Transcriptional regulatory protein</fullName>
    </recommendedName>
</protein>